<keyword evidence="4" id="KW-1185">Reference proteome</keyword>
<evidence type="ECO:0000313" key="3">
    <source>
        <dbReference type="EMBL" id="BEH02558.1"/>
    </source>
</evidence>
<sequence length="204" mass="21183">MVADNPQLDLVPVVGDISVQEDVDQIVEIIGSDNGLYGLVNNAGIMDNFQTISEVTDEVWERVFAVNVWGTMRMSRAAIPYMLENRQGAIVNLTSAAGLGGGAAGVAYTASKHAVIGMTKNTAIMYGPDGIRCNAVAPGGVITNIGGQMLSRRAQERIGAAMFVTSPGVATPEALAATITWLLSPDAGNVNGAVVSSDGGWKAF</sequence>
<dbReference type="PANTHER" id="PTHR24321">
    <property type="entry name" value="DEHYDROGENASES, SHORT CHAIN"/>
    <property type="match status" value="1"/>
</dbReference>
<evidence type="ECO:0000313" key="4">
    <source>
        <dbReference type="Proteomes" id="UP001431656"/>
    </source>
</evidence>
<dbReference type="PRINTS" id="PR00081">
    <property type="entry name" value="GDHRDH"/>
</dbReference>
<reference evidence="3" key="1">
    <citation type="journal article" date="2024" name="Int. J. Syst. Evol. Microbiol.">
        <title>Brooklawnia propionicigenes sp. nov., a facultatively anaerobic, propionate-producing bacterium isolated from a methanogenic reactor treating waste from cattle farms.</title>
        <authorList>
            <person name="Akita Y."/>
            <person name="Ueki A."/>
            <person name="Tonouchi A."/>
            <person name="Sugawara Y."/>
            <person name="Honma S."/>
            <person name="Kaku N."/>
            <person name="Ueki K."/>
        </authorList>
    </citation>
    <scope>NUCLEOTIDE SEQUENCE</scope>
    <source>
        <strain evidence="3">SH051</strain>
    </source>
</reference>
<comment type="similarity">
    <text evidence="1">Belongs to the short-chain dehydrogenases/reductases (SDR) family.</text>
</comment>
<dbReference type="Proteomes" id="UP001431656">
    <property type="component" value="Chromosome"/>
</dbReference>
<evidence type="ECO:0000256" key="2">
    <source>
        <dbReference type="ARBA" id="ARBA00023002"/>
    </source>
</evidence>
<organism evidence="3 4">
    <name type="scientific">Brooklawnia propionicigenes</name>
    <dbReference type="NCBI Taxonomy" id="3041175"/>
    <lineage>
        <taxon>Bacteria</taxon>
        <taxon>Bacillati</taxon>
        <taxon>Actinomycetota</taxon>
        <taxon>Actinomycetes</taxon>
        <taxon>Propionibacteriales</taxon>
        <taxon>Propionibacteriaceae</taxon>
        <taxon>Brooklawnia</taxon>
    </lineage>
</organism>
<keyword evidence="2" id="KW-0560">Oxidoreductase</keyword>
<dbReference type="InterPro" id="IPR002347">
    <property type="entry name" value="SDR_fam"/>
</dbReference>
<dbReference type="PRINTS" id="PR00080">
    <property type="entry name" value="SDRFAMILY"/>
</dbReference>
<dbReference type="PANTHER" id="PTHR24321:SF8">
    <property type="entry name" value="ESTRADIOL 17-BETA-DEHYDROGENASE 8-RELATED"/>
    <property type="match status" value="1"/>
</dbReference>
<evidence type="ECO:0000256" key="1">
    <source>
        <dbReference type="ARBA" id="ARBA00006484"/>
    </source>
</evidence>
<accession>A0AAN0KGD9</accession>
<proteinExistence type="inferred from homology"/>
<dbReference type="SUPFAM" id="SSF51735">
    <property type="entry name" value="NAD(P)-binding Rossmann-fold domains"/>
    <property type="match status" value="1"/>
</dbReference>
<name>A0AAN0KGD9_9ACTN</name>
<dbReference type="InterPro" id="IPR020904">
    <property type="entry name" value="Sc_DH/Rdtase_CS"/>
</dbReference>
<dbReference type="EMBL" id="AP028056">
    <property type="protein sequence ID" value="BEH02558.1"/>
    <property type="molecule type" value="Genomic_DNA"/>
</dbReference>
<protein>
    <submittedName>
        <fullName evidence="3">Uncharacterized protein</fullName>
    </submittedName>
</protein>
<dbReference type="PROSITE" id="PS00061">
    <property type="entry name" value="ADH_SHORT"/>
    <property type="match status" value="1"/>
</dbReference>
<dbReference type="GO" id="GO:0016491">
    <property type="term" value="F:oxidoreductase activity"/>
    <property type="evidence" value="ECO:0007669"/>
    <property type="project" value="UniProtKB-KW"/>
</dbReference>
<dbReference type="Pfam" id="PF13561">
    <property type="entry name" value="adh_short_C2"/>
    <property type="match status" value="1"/>
</dbReference>
<dbReference type="AlphaFoldDB" id="A0AAN0KGD9"/>
<dbReference type="KEGG" id="broo:brsh051_18390"/>
<dbReference type="InterPro" id="IPR036291">
    <property type="entry name" value="NAD(P)-bd_dom_sf"/>
</dbReference>
<dbReference type="CDD" id="cd05233">
    <property type="entry name" value="SDR_c"/>
    <property type="match status" value="1"/>
</dbReference>
<gene>
    <name evidence="3" type="ORF">brsh051_18390</name>
</gene>
<dbReference type="Gene3D" id="3.40.50.720">
    <property type="entry name" value="NAD(P)-binding Rossmann-like Domain"/>
    <property type="match status" value="1"/>
</dbReference>